<keyword evidence="1 2" id="KW-0690">Ribosome biogenesis</keyword>
<dbReference type="HAMAP" id="MF_00003">
    <property type="entry name" value="RbfA"/>
    <property type="match status" value="1"/>
</dbReference>
<dbReference type="SUPFAM" id="SSF89919">
    <property type="entry name" value="Ribosome-binding factor A, RbfA"/>
    <property type="match status" value="1"/>
</dbReference>
<dbReference type="InterPro" id="IPR023799">
    <property type="entry name" value="RbfA_dom_sf"/>
</dbReference>
<comment type="subcellular location">
    <subcellularLocation>
        <location evidence="2">Cytoplasm</location>
    </subcellularLocation>
</comment>
<comment type="caution">
    <text evidence="3">The sequence shown here is derived from an EMBL/GenBank/DDBJ whole genome shotgun (WGS) entry which is preliminary data.</text>
</comment>
<keyword evidence="2" id="KW-0963">Cytoplasm</keyword>
<evidence type="ECO:0000256" key="1">
    <source>
        <dbReference type="ARBA" id="ARBA00022517"/>
    </source>
</evidence>
<dbReference type="EMBL" id="BMIB01000004">
    <property type="protein sequence ID" value="GGH76563.1"/>
    <property type="molecule type" value="Genomic_DNA"/>
</dbReference>
<dbReference type="InterPro" id="IPR000238">
    <property type="entry name" value="RbfA"/>
</dbReference>
<name>A0A917MXY5_9BACT</name>
<comment type="similarity">
    <text evidence="2">Belongs to the RbfA family.</text>
</comment>
<dbReference type="PANTHER" id="PTHR33515">
    <property type="entry name" value="RIBOSOME-BINDING FACTOR A, CHLOROPLASTIC-RELATED"/>
    <property type="match status" value="1"/>
</dbReference>
<dbReference type="GO" id="GO:0043024">
    <property type="term" value="F:ribosomal small subunit binding"/>
    <property type="evidence" value="ECO:0007669"/>
    <property type="project" value="TreeGrafter"/>
</dbReference>
<protein>
    <recommendedName>
        <fullName evidence="2">Ribosome-binding factor A</fullName>
    </recommendedName>
</protein>
<evidence type="ECO:0000313" key="3">
    <source>
        <dbReference type="EMBL" id="GGH76563.1"/>
    </source>
</evidence>
<dbReference type="AlphaFoldDB" id="A0A917MXY5"/>
<dbReference type="PANTHER" id="PTHR33515:SF1">
    <property type="entry name" value="RIBOSOME-BINDING FACTOR A, CHLOROPLASTIC-RELATED"/>
    <property type="match status" value="1"/>
</dbReference>
<evidence type="ECO:0000313" key="4">
    <source>
        <dbReference type="Proteomes" id="UP000627292"/>
    </source>
</evidence>
<reference evidence="3" key="2">
    <citation type="submission" date="2020-09" db="EMBL/GenBank/DDBJ databases">
        <authorList>
            <person name="Sun Q."/>
            <person name="Zhou Y."/>
        </authorList>
    </citation>
    <scope>NUCLEOTIDE SEQUENCE</scope>
    <source>
        <strain evidence="3">CGMCC 1.15290</strain>
    </source>
</reference>
<dbReference type="NCBIfam" id="TIGR00082">
    <property type="entry name" value="rbfA"/>
    <property type="match status" value="1"/>
</dbReference>
<gene>
    <name evidence="2" type="primary">rbfA</name>
    <name evidence="3" type="ORF">GCM10011379_41590</name>
</gene>
<dbReference type="Gene3D" id="3.30.300.20">
    <property type="match status" value="1"/>
</dbReference>
<comment type="function">
    <text evidence="2">One of several proteins that assist in the late maturation steps of the functional core of the 30S ribosomal subunit. Associates with free 30S ribosomal subunits (but not with 30S subunits that are part of 70S ribosomes or polysomes). Required for efficient processing of 16S rRNA. May interact with the 5'-terminal helix region of 16S rRNA.</text>
</comment>
<sequence length="132" mass="15493">MEEGKRQRQVAGVLQEEMNDIFRRLGFNMMNGGMVSISSVKVTPDLLEARIYISFFQVKDIEAAMKKIDDRSWEIKKELSDRVKHQLRRMPVLHFYLDDTLEHVFKMEDLFQKLNEEDAQRKGEAGANEEKA</sequence>
<accession>A0A917MXY5</accession>
<dbReference type="Pfam" id="PF02033">
    <property type="entry name" value="RBFA"/>
    <property type="match status" value="1"/>
</dbReference>
<dbReference type="RefSeq" id="WP_188955954.1">
    <property type="nucleotide sequence ID" value="NZ_BMIB01000004.1"/>
</dbReference>
<organism evidence="3 4">
    <name type="scientific">Filimonas zeae</name>
    <dbReference type="NCBI Taxonomy" id="1737353"/>
    <lineage>
        <taxon>Bacteria</taxon>
        <taxon>Pseudomonadati</taxon>
        <taxon>Bacteroidota</taxon>
        <taxon>Chitinophagia</taxon>
        <taxon>Chitinophagales</taxon>
        <taxon>Chitinophagaceae</taxon>
        <taxon>Filimonas</taxon>
    </lineage>
</organism>
<keyword evidence="4" id="KW-1185">Reference proteome</keyword>
<dbReference type="InterPro" id="IPR015946">
    <property type="entry name" value="KH_dom-like_a/b"/>
</dbReference>
<dbReference type="GO" id="GO:0030490">
    <property type="term" value="P:maturation of SSU-rRNA"/>
    <property type="evidence" value="ECO:0007669"/>
    <property type="project" value="UniProtKB-UniRule"/>
</dbReference>
<dbReference type="GO" id="GO:0005829">
    <property type="term" value="C:cytosol"/>
    <property type="evidence" value="ECO:0007669"/>
    <property type="project" value="TreeGrafter"/>
</dbReference>
<evidence type="ECO:0000256" key="2">
    <source>
        <dbReference type="HAMAP-Rule" id="MF_00003"/>
    </source>
</evidence>
<dbReference type="Proteomes" id="UP000627292">
    <property type="component" value="Unassembled WGS sequence"/>
</dbReference>
<comment type="subunit">
    <text evidence="2">Monomer. Binds 30S ribosomal subunits, but not 50S ribosomal subunits or 70S ribosomes.</text>
</comment>
<reference evidence="3" key="1">
    <citation type="journal article" date="2014" name="Int. J. Syst. Evol. Microbiol.">
        <title>Complete genome sequence of Corynebacterium casei LMG S-19264T (=DSM 44701T), isolated from a smear-ripened cheese.</title>
        <authorList>
            <consortium name="US DOE Joint Genome Institute (JGI-PGF)"/>
            <person name="Walter F."/>
            <person name="Albersmeier A."/>
            <person name="Kalinowski J."/>
            <person name="Ruckert C."/>
        </authorList>
    </citation>
    <scope>NUCLEOTIDE SEQUENCE</scope>
    <source>
        <strain evidence="3">CGMCC 1.15290</strain>
    </source>
</reference>
<proteinExistence type="inferred from homology"/>